<keyword evidence="2" id="KW-1185">Reference proteome</keyword>
<dbReference type="STRING" id="1314778.A0A5C3NSG7"/>
<dbReference type="AlphaFoldDB" id="A0A5C3NSG7"/>
<organism evidence="1 2">
    <name type="scientific">Polyporus arcularius HHB13444</name>
    <dbReference type="NCBI Taxonomy" id="1314778"/>
    <lineage>
        <taxon>Eukaryota</taxon>
        <taxon>Fungi</taxon>
        <taxon>Dikarya</taxon>
        <taxon>Basidiomycota</taxon>
        <taxon>Agaricomycotina</taxon>
        <taxon>Agaricomycetes</taxon>
        <taxon>Polyporales</taxon>
        <taxon>Polyporaceae</taxon>
        <taxon>Polyporus</taxon>
    </lineage>
</organism>
<dbReference type="InParanoid" id="A0A5C3NSG7"/>
<accession>A0A5C3NSG7</accession>
<sequence length="263" mass="29455">MDSRLSALTQRLAYAHIMRVKDTPTRPTTERNVSRILSTIDEDVHCAASEGQLWKSIRSTDISRKARVFLWKSIHDAYGIGGYWDHINGYAQRATCSVCGCQETMEYILLVCDAPGREIIWQLATSLLRRAGITLPPLRYGLVLGAAMARLDEPHVPKPSAGLNRLFRIIMTLRCERVIQMENDPTRWRSTTAVGRAWLACLTKRMSVDWTLTRARDCPRTVNLEAVSATWETCGVDAFAALRHELETGVLVGMRPTAARGVG</sequence>
<gene>
    <name evidence="1" type="ORF">K466DRAFT_578992</name>
</gene>
<name>A0A5C3NSG7_9APHY</name>
<evidence type="ECO:0000313" key="2">
    <source>
        <dbReference type="Proteomes" id="UP000308197"/>
    </source>
</evidence>
<evidence type="ECO:0000313" key="1">
    <source>
        <dbReference type="EMBL" id="TFK80201.1"/>
    </source>
</evidence>
<reference evidence="1 2" key="1">
    <citation type="journal article" date="2019" name="Nat. Ecol. Evol.">
        <title>Megaphylogeny resolves global patterns of mushroom evolution.</title>
        <authorList>
            <person name="Varga T."/>
            <person name="Krizsan K."/>
            <person name="Foldi C."/>
            <person name="Dima B."/>
            <person name="Sanchez-Garcia M."/>
            <person name="Sanchez-Ramirez S."/>
            <person name="Szollosi G.J."/>
            <person name="Szarkandi J.G."/>
            <person name="Papp V."/>
            <person name="Albert L."/>
            <person name="Andreopoulos W."/>
            <person name="Angelini C."/>
            <person name="Antonin V."/>
            <person name="Barry K.W."/>
            <person name="Bougher N.L."/>
            <person name="Buchanan P."/>
            <person name="Buyck B."/>
            <person name="Bense V."/>
            <person name="Catcheside P."/>
            <person name="Chovatia M."/>
            <person name="Cooper J."/>
            <person name="Damon W."/>
            <person name="Desjardin D."/>
            <person name="Finy P."/>
            <person name="Geml J."/>
            <person name="Haridas S."/>
            <person name="Hughes K."/>
            <person name="Justo A."/>
            <person name="Karasinski D."/>
            <person name="Kautmanova I."/>
            <person name="Kiss B."/>
            <person name="Kocsube S."/>
            <person name="Kotiranta H."/>
            <person name="LaButti K.M."/>
            <person name="Lechner B.E."/>
            <person name="Liimatainen K."/>
            <person name="Lipzen A."/>
            <person name="Lukacs Z."/>
            <person name="Mihaltcheva S."/>
            <person name="Morgado L.N."/>
            <person name="Niskanen T."/>
            <person name="Noordeloos M.E."/>
            <person name="Ohm R.A."/>
            <person name="Ortiz-Santana B."/>
            <person name="Ovrebo C."/>
            <person name="Racz N."/>
            <person name="Riley R."/>
            <person name="Savchenko A."/>
            <person name="Shiryaev A."/>
            <person name="Soop K."/>
            <person name="Spirin V."/>
            <person name="Szebenyi C."/>
            <person name="Tomsovsky M."/>
            <person name="Tulloss R.E."/>
            <person name="Uehling J."/>
            <person name="Grigoriev I.V."/>
            <person name="Vagvolgyi C."/>
            <person name="Papp T."/>
            <person name="Martin F.M."/>
            <person name="Miettinen O."/>
            <person name="Hibbett D.S."/>
            <person name="Nagy L.G."/>
        </authorList>
    </citation>
    <scope>NUCLEOTIDE SEQUENCE [LARGE SCALE GENOMIC DNA]</scope>
    <source>
        <strain evidence="1 2">HHB13444</strain>
    </source>
</reference>
<dbReference type="EMBL" id="ML211824">
    <property type="protein sequence ID" value="TFK80201.1"/>
    <property type="molecule type" value="Genomic_DNA"/>
</dbReference>
<protein>
    <recommendedName>
        <fullName evidence="3">Reverse transcriptase zinc-binding domain-containing protein</fullName>
    </recommendedName>
</protein>
<dbReference type="Proteomes" id="UP000308197">
    <property type="component" value="Unassembled WGS sequence"/>
</dbReference>
<evidence type="ECO:0008006" key="3">
    <source>
        <dbReference type="Google" id="ProtNLM"/>
    </source>
</evidence>
<proteinExistence type="predicted"/>